<comment type="subcellular location">
    <subcellularLocation>
        <location evidence="1">Membrane</location>
        <topology evidence="1">Multi-pass membrane protein</topology>
    </subcellularLocation>
</comment>
<dbReference type="InterPro" id="IPR020846">
    <property type="entry name" value="MFS_dom"/>
</dbReference>
<feature type="transmembrane region" description="Helical" evidence="7">
    <location>
        <begin position="100"/>
        <end position="118"/>
    </location>
</feature>
<proteinExistence type="inferred from homology"/>
<dbReference type="InterPro" id="IPR050814">
    <property type="entry name" value="Myo-inositol_Transporter"/>
</dbReference>
<keyword evidence="5 7" id="KW-1133">Transmembrane helix</keyword>
<feature type="transmembrane region" description="Helical" evidence="7">
    <location>
        <begin position="71"/>
        <end position="88"/>
    </location>
</feature>
<feature type="transmembrane region" description="Helical" evidence="7">
    <location>
        <begin position="453"/>
        <end position="472"/>
    </location>
</feature>
<dbReference type="OrthoDB" id="5296287at2759"/>
<dbReference type="OMA" id="CMDASTY"/>
<evidence type="ECO:0000259" key="8">
    <source>
        <dbReference type="PROSITE" id="PS50850"/>
    </source>
</evidence>
<feature type="domain" description="Major facilitator superfamily (MFS) profile" evidence="8">
    <location>
        <begin position="5"/>
        <end position="480"/>
    </location>
</feature>
<dbReference type="Proteomes" id="UP000002009">
    <property type="component" value="Chromosome 3"/>
</dbReference>
<evidence type="ECO:0000256" key="5">
    <source>
        <dbReference type="ARBA" id="ARBA00022989"/>
    </source>
</evidence>
<dbReference type="SUPFAM" id="SSF103473">
    <property type="entry name" value="MFS general substrate transporter"/>
    <property type="match status" value="1"/>
</dbReference>
<gene>
    <name evidence="9" type="ORF">MICPUN_56847</name>
</gene>
<dbReference type="PROSITE" id="PS00217">
    <property type="entry name" value="SUGAR_TRANSPORT_2"/>
    <property type="match status" value="1"/>
</dbReference>
<evidence type="ECO:0000256" key="3">
    <source>
        <dbReference type="ARBA" id="ARBA00022448"/>
    </source>
</evidence>
<dbReference type="PROSITE" id="PS50850">
    <property type="entry name" value="MFS"/>
    <property type="match status" value="1"/>
</dbReference>
<protein>
    <submittedName>
        <fullName evidence="9">Major facilitator superfamily</fullName>
    </submittedName>
</protein>
<dbReference type="InterPro" id="IPR005828">
    <property type="entry name" value="MFS_sugar_transport-like"/>
</dbReference>
<evidence type="ECO:0000256" key="4">
    <source>
        <dbReference type="ARBA" id="ARBA00022692"/>
    </source>
</evidence>
<comment type="similarity">
    <text evidence="2">Belongs to the major facilitator superfamily. Sugar transporter (TC 2.A.1.1) family.</text>
</comment>
<evidence type="ECO:0000313" key="9">
    <source>
        <dbReference type="EMBL" id="ACO62158.1"/>
    </source>
</evidence>
<dbReference type="PRINTS" id="PR00171">
    <property type="entry name" value="SUGRTRNSPORT"/>
</dbReference>
<feature type="transmembrane region" description="Helical" evidence="7">
    <location>
        <begin position="44"/>
        <end position="64"/>
    </location>
</feature>
<dbReference type="EMBL" id="CP001324">
    <property type="protein sequence ID" value="ACO62158.1"/>
    <property type="molecule type" value="Genomic_DNA"/>
</dbReference>
<dbReference type="eggNOG" id="KOG0254">
    <property type="taxonomic scope" value="Eukaryota"/>
</dbReference>
<sequence>MLFMIASLAALGGFLFGYDLGLIAGALLYMEPDLRLTEASEELIVGMAKLGAVFGTFVGGALMQEHGRRKAIAWNSGFFLLGPFIMAVGDDAATVSLGRFVVGMGVGASAVVVPAYVAEMAPKDRRGSVVTVYELMVCLGMITSGLVDWGLRGVEHSWRWMVAMPMFPAVLMLAGSAALPESPRWLVIRGRLRDALDVIHSLREGSGVDRDGEDVSTAAVEAELMELWSAVEKERAQVGEPAGEPDASAAADVGAAADVPAQKSATSSGIHGRGMLAVGIQMLRDIRGLTSGPERNAFAIALWLAFFNQATCSTSVINFAPEVLERVGVDSKDDAVLLASAVSLCKLLGVSASMFLVDRAGRRTLLLVGSHAAAAAMAGLAIAYDAGDAFGSLLCMCVFMLAFSASWAGVFWVVLSELFSMRVKSAAVSAAAATLFATGAFTDFVFLSAARAMGGWAFGAVACVCVCAGVYVQRNLPETAGKSLAEVQAVMAAGTGARGEGPGWLTRLRRGPAAGGRYVEMS</sequence>
<evidence type="ECO:0000256" key="2">
    <source>
        <dbReference type="ARBA" id="ARBA00010992"/>
    </source>
</evidence>
<dbReference type="Gene3D" id="1.20.1250.20">
    <property type="entry name" value="MFS general substrate transporter like domains"/>
    <property type="match status" value="2"/>
</dbReference>
<dbReference type="InParanoid" id="C1E1E8"/>
<dbReference type="PROSITE" id="PS00216">
    <property type="entry name" value="SUGAR_TRANSPORT_1"/>
    <property type="match status" value="1"/>
</dbReference>
<dbReference type="InterPro" id="IPR036259">
    <property type="entry name" value="MFS_trans_sf"/>
</dbReference>
<evidence type="ECO:0000256" key="1">
    <source>
        <dbReference type="ARBA" id="ARBA00004141"/>
    </source>
</evidence>
<reference evidence="9 10" key="1">
    <citation type="journal article" date="2009" name="Science">
        <title>Green evolution and dynamic adaptations revealed by genomes of the marine picoeukaryotes Micromonas.</title>
        <authorList>
            <person name="Worden A.Z."/>
            <person name="Lee J.H."/>
            <person name="Mock T."/>
            <person name="Rouze P."/>
            <person name="Simmons M.P."/>
            <person name="Aerts A.L."/>
            <person name="Allen A.E."/>
            <person name="Cuvelier M.L."/>
            <person name="Derelle E."/>
            <person name="Everett M.V."/>
            <person name="Foulon E."/>
            <person name="Grimwood J."/>
            <person name="Gundlach H."/>
            <person name="Henrissat B."/>
            <person name="Napoli C."/>
            <person name="McDonald S.M."/>
            <person name="Parker M.S."/>
            <person name="Rombauts S."/>
            <person name="Salamov A."/>
            <person name="Von Dassow P."/>
            <person name="Badger J.H."/>
            <person name="Coutinho P.M."/>
            <person name="Demir E."/>
            <person name="Dubchak I."/>
            <person name="Gentemann C."/>
            <person name="Eikrem W."/>
            <person name="Gready J.E."/>
            <person name="John U."/>
            <person name="Lanier W."/>
            <person name="Lindquist E.A."/>
            <person name="Lucas S."/>
            <person name="Mayer K.F."/>
            <person name="Moreau H."/>
            <person name="Not F."/>
            <person name="Otillar R."/>
            <person name="Panaud O."/>
            <person name="Pangilinan J."/>
            <person name="Paulsen I."/>
            <person name="Piegu B."/>
            <person name="Poliakov A."/>
            <person name="Robbens S."/>
            <person name="Schmutz J."/>
            <person name="Toulza E."/>
            <person name="Wyss T."/>
            <person name="Zelensky A."/>
            <person name="Zhou K."/>
            <person name="Armbrust E.V."/>
            <person name="Bhattacharya D."/>
            <person name="Goodenough U.W."/>
            <person name="Van de Peer Y."/>
            <person name="Grigoriev I.V."/>
        </authorList>
    </citation>
    <scope>NUCLEOTIDE SEQUENCE [LARGE SCALE GENOMIC DNA]</scope>
    <source>
        <strain evidence="10">RCC299 / NOUM17</strain>
    </source>
</reference>
<dbReference type="KEGG" id="mis:MICPUN_56847"/>
<evidence type="ECO:0000256" key="6">
    <source>
        <dbReference type="ARBA" id="ARBA00023136"/>
    </source>
</evidence>
<keyword evidence="6 7" id="KW-0472">Membrane</keyword>
<dbReference type="AlphaFoldDB" id="C1E1E8"/>
<dbReference type="InterPro" id="IPR003663">
    <property type="entry name" value="Sugar/inositol_transpt"/>
</dbReference>
<name>C1E1E8_MICCC</name>
<feature type="transmembrane region" description="Helical" evidence="7">
    <location>
        <begin position="130"/>
        <end position="151"/>
    </location>
</feature>
<dbReference type="GeneID" id="8241659"/>
<feature type="transmembrane region" description="Helical" evidence="7">
    <location>
        <begin position="337"/>
        <end position="357"/>
    </location>
</feature>
<feature type="transmembrane region" description="Helical" evidence="7">
    <location>
        <begin position="390"/>
        <end position="415"/>
    </location>
</feature>
<dbReference type="RefSeq" id="XP_002500900.1">
    <property type="nucleotide sequence ID" value="XM_002500854.1"/>
</dbReference>
<dbReference type="GO" id="GO:0022857">
    <property type="term" value="F:transmembrane transporter activity"/>
    <property type="evidence" value="ECO:0007669"/>
    <property type="project" value="InterPro"/>
</dbReference>
<dbReference type="Pfam" id="PF00083">
    <property type="entry name" value="Sugar_tr"/>
    <property type="match status" value="2"/>
</dbReference>
<keyword evidence="10" id="KW-1185">Reference proteome</keyword>
<dbReference type="PANTHER" id="PTHR48020:SF12">
    <property type="entry name" value="PROTON MYO-INOSITOL COTRANSPORTER"/>
    <property type="match status" value="1"/>
</dbReference>
<feature type="transmembrane region" description="Helical" evidence="7">
    <location>
        <begin position="157"/>
        <end position="179"/>
    </location>
</feature>
<feature type="transmembrane region" description="Helical" evidence="7">
    <location>
        <begin position="364"/>
        <end position="384"/>
    </location>
</feature>
<accession>C1E1E8</accession>
<dbReference type="GO" id="GO:0016020">
    <property type="term" value="C:membrane"/>
    <property type="evidence" value="ECO:0007669"/>
    <property type="project" value="UniProtKB-SubCell"/>
</dbReference>
<organism evidence="9 10">
    <name type="scientific">Micromonas commoda (strain RCC299 / NOUM17 / CCMP2709)</name>
    <name type="common">Picoplanktonic green alga</name>
    <dbReference type="NCBI Taxonomy" id="296587"/>
    <lineage>
        <taxon>Eukaryota</taxon>
        <taxon>Viridiplantae</taxon>
        <taxon>Chlorophyta</taxon>
        <taxon>Mamiellophyceae</taxon>
        <taxon>Mamiellales</taxon>
        <taxon>Mamiellaceae</taxon>
        <taxon>Micromonas</taxon>
    </lineage>
</organism>
<feature type="transmembrane region" description="Helical" evidence="7">
    <location>
        <begin position="427"/>
        <end position="447"/>
    </location>
</feature>
<dbReference type="PANTHER" id="PTHR48020">
    <property type="entry name" value="PROTON MYO-INOSITOL COTRANSPORTER"/>
    <property type="match status" value="1"/>
</dbReference>
<evidence type="ECO:0000256" key="7">
    <source>
        <dbReference type="SAM" id="Phobius"/>
    </source>
</evidence>
<keyword evidence="3" id="KW-0813">Transport</keyword>
<evidence type="ECO:0000313" key="10">
    <source>
        <dbReference type="Proteomes" id="UP000002009"/>
    </source>
</evidence>
<keyword evidence="4 7" id="KW-0812">Transmembrane</keyword>
<feature type="transmembrane region" description="Helical" evidence="7">
    <location>
        <begin position="297"/>
        <end position="317"/>
    </location>
</feature>
<dbReference type="InterPro" id="IPR005829">
    <property type="entry name" value="Sugar_transporter_CS"/>
</dbReference>